<evidence type="ECO:0000313" key="3">
    <source>
        <dbReference type="Proteomes" id="UP000290212"/>
    </source>
</evidence>
<dbReference type="GO" id="GO:0003676">
    <property type="term" value="F:nucleic acid binding"/>
    <property type="evidence" value="ECO:0007669"/>
    <property type="project" value="InterPro"/>
</dbReference>
<dbReference type="EMBL" id="MK331930">
    <property type="protein sequence ID" value="QAY02435.1"/>
    <property type="molecule type" value="Genomic_DNA"/>
</dbReference>
<dbReference type="Gene3D" id="3.30.420.10">
    <property type="entry name" value="Ribonuclease H-like superfamily/Ribonuclease H"/>
    <property type="match status" value="1"/>
</dbReference>
<keyword evidence="2" id="KW-0378">Hydrolase</keyword>
<dbReference type="Pfam" id="PF00075">
    <property type="entry name" value="RNase_H"/>
    <property type="match status" value="1"/>
</dbReference>
<dbReference type="InterPro" id="IPR036397">
    <property type="entry name" value="RNaseH_sf"/>
</dbReference>
<dbReference type="PANTHER" id="PTHR47723:SF19">
    <property type="entry name" value="POLYNUCLEOTIDYL TRANSFERASE, RIBONUCLEASE H-LIKE SUPERFAMILY PROTEIN"/>
    <property type="match status" value="1"/>
</dbReference>
<proteinExistence type="predicted"/>
<protein>
    <submittedName>
        <fullName evidence="2">Ribonuclease H</fullName>
        <ecNumber evidence="2">3.1.26.4</ecNumber>
    </submittedName>
</protein>
<name>A0A411BLB8_9CAUD</name>
<dbReference type="Proteomes" id="UP000290212">
    <property type="component" value="Segment"/>
</dbReference>
<reference evidence="2 3" key="1">
    <citation type="submission" date="2018-12" db="EMBL/GenBank/DDBJ databases">
        <title>Antibacterial composition, strain of bacteriophage Escherichia coli, used for obtaining thereof patent RU2518303.</title>
        <authorList>
            <person name="Dyatlov I.A."/>
            <person name="Aleshkin V.A."/>
            <person name="Aleshkin A.V."/>
            <person name="Afanas'Ev S.S."/>
            <person name="Svetoch E.A."/>
            <person name="Volozhantsev N.V."/>
            <person name="Efimova O.G."/>
            <person name="Vasyliev D.A."/>
            <person name="Zolotukhin S.N."/>
            <person name="Amerkhanova A.M."/>
            <person name="Kiseleva I.A."/>
            <person name="Verevkin V.V."/>
            <person name="Krasilnikova V.M."/>
            <person name="Myakinina V.P."/>
            <person name="Bannov V.A."/>
            <person name="Rubalskiy M.O."/>
        </authorList>
    </citation>
    <scope>NUCLEOTIDE SEQUENCE [LARGE SCALE GENOMIC DNA]</scope>
</reference>
<dbReference type="PROSITE" id="PS50879">
    <property type="entry name" value="RNASE_H_1"/>
    <property type="match status" value="1"/>
</dbReference>
<organism evidence="2 3">
    <name type="scientific">Staphylococcus phage CH1</name>
    <dbReference type="NCBI Taxonomy" id="2510150"/>
    <lineage>
        <taxon>Viruses</taxon>
        <taxon>Duplodnaviria</taxon>
        <taxon>Heunggongvirae</taxon>
        <taxon>Uroviricota</taxon>
        <taxon>Caudoviricetes</taxon>
        <taxon>Herelleviridae</taxon>
        <taxon>Twortvirinae</taxon>
        <taxon>Kayvirus</taxon>
        <taxon>Kayvirus G1</taxon>
    </lineage>
</organism>
<dbReference type="InterPro" id="IPR053151">
    <property type="entry name" value="RNase_H-like"/>
</dbReference>
<feature type="domain" description="RNase H type-1" evidence="1">
    <location>
        <begin position="1"/>
        <end position="140"/>
    </location>
</feature>
<dbReference type="SUPFAM" id="SSF53098">
    <property type="entry name" value="Ribonuclease H-like"/>
    <property type="match status" value="1"/>
</dbReference>
<dbReference type="EC" id="3.1.26.4" evidence="2"/>
<dbReference type="PANTHER" id="PTHR47723">
    <property type="entry name" value="OS05G0353850 PROTEIN"/>
    <property type="match status" value="1"/>
</dbReference>
<evidence type="ECO:0000313" key="2">
    <source>
        <dbReference type="EMBL" id="QAY02435.1"/>
    </source>
</evidence>
<dbReference type="GO" id="GO:0004523">
    <property type="term" value="F:RNA-DNA hybrid ribonuclease activity"/>
    <property type="evidence" value="ECO:0007669"/>
    <property type="project" value="UniProtKB-EC"/>
</dbReference>
<sequence>MQDSVNIYTDGSSSYNKGKVGSGAVLVSKEGNIISEISKSVDKPGLIKYNNVAGEILACCYGIEEAIKLGYNQAIVYIDYIGLIHWYEGTWSARNILSKTYINMIREYQKVIDINFVKVKSHSNDKWNDYADNLAKNQLIYKKEKIL</sequence>
<dbReference type="InterPro" id="IPR012337">
    <property type="entry name" value="RNaseH-like_sf"/>
</dbReference>
<dbReference type="InterPro" id="IPR002156">
    <property type="entry name" value="RNaseH_domain"/>
</dbReference>
<evidence type="ECO:0000259" key="1">
    <source>
        <dbReference type="PROSITE" id="PS50879"/>
    </source>
</evidence>
<accession>A0A411BLB8</accession>